<name>A0ABS4JYV1_9CLOT</name>
<keyword evidence="3" id="KW-1185">Reference proteome</keyword>
<keyword evidence="1" id="KW-0812">Transmembrane</keyword>
<protein>
    <submittedName>
        <fullName evidence="2">Type IV pilus assembly protein PilA</fullName>
    </submittedName>
</protein>
<evidence type="ECO:0000313" key="3">
    <source>
        <dbReference type="Proteomes" id="UP001519308"/>
    </source>
</evidence>
<dbReference type="Pfam" id="PF07963">
    <property type="entry name" value="N_methyl"/>
    <property type="match status" value="1"/>
</dbReference>
<feature type="transmembrane region" description="Helical" evidence="1">
    <location>
        <begin position="12"/>
        <end position="34"/>
    </location>
</feature>
<organism evidence="2 3">
    <name type="scientific">Clostridium punense</name>
    <dbReference type="NCBI Taxonomy" id="1054297"/>
    <lineage>
        <taxon>Bacteria</taxon>
        <taxon>Bacillati</taxon>
        <taxon>Bacillota</taxon>
        <taxon>Clostridia</taxon>
        <taxon>Eubacteriales</taxon>
        <taxon>Clostridiaceae</taxon>
        <taxon>Clostridium</taxon>
    </lineage>
</organism>
<dbReference type="NCBIfam" id="TIGR02532">
    <property type="entry name" value="IV_pilin_GFxxxE"/>
    <property type="match status" value="1"/>
</dbReference>
<accession>A0ABS4JYV1</accession>
<dbReference type="RefSeq" id="WP_021284004.1">
    <property type="nucleotide sequence ID" value="NZ_JAGGLL010000003.1"/>
</dbReference>
<dbReference type="Gene3D" id="3.30.700.10">
    <property type="entry name" value="Glycoprotein, Type 4 Pilin"/>
    <property type="match status" value="1"/>
</dbReference>
<dbReference type="PANTHER" id="PTHR30093">
    <property type="entry name" value="GENERAL SECRETION PATHWAY PROTEIN G"/>
    <property type="match status" value="1"/>
</dbReference>
<comment type="caution">
    <text evidence="2">The sequence shown here is derived from an EMBL/GenBank/DDBJ whole genome shotgun (WGS) entry which is preliminary data.</text>
</comment>
<keyword evidence="1" id="KW-0472">Membrane</keyword>
<sequence>MKEISNKKRKKKGFTLIELIIVIAIIAIIGAIALPNFTKIRTESRVKAEKQSVQNIERITETLLIDQKLVPGEVVTIVFSGADLATRTVTKTTAATQPGTATAAELTDYFKSVNKPQEDGKTGYKINIDSTSKEVSVTTTP</sequence>
<dbReference type="Proteomes" id="UP001519308">
    <property type="component" value="Unassembled WGS sequence"/>
</dbReference>
<dbReference type="PROSITE" id="PS00409">
    <property type="entry name" value="PROKAR_NTER_METHYL"/>
    <property type="match status" value="1"/>
</dbReference>
<dbReference type="InterPro" id="IPR012902">
    <property type="entry name" value="N_methyl_site"/>
</dbReference>
<proteinExistence type="predicted"/>
<keyword evidence="1" id="KW-1133">Transmembrane helix</keyword>
<dbReference type="SUPFAM" id="SSF54523">
    <property type="entry name" value="Pili subunits"/>
    <property type="match status" value="1"/>
</dbReference>
<evidence type="ECO:0000313" key="2">
    <source>
        <dbReference type="EMBL" id="MBP2020712.1"/>
    </source>
</evidence>
<evidence type="ECO:0000256" key="1">
    <source>
        <dbReference type="SAM" id="Phobius"/>
    </source>
</evidence>
<reference evidence="2 3" key="1">
    <citation type="submission" date="2021-03" db="EMBL/GenBank/DDBJ databases">
        <title>Genomic Encyclopedia of Type Strains, Phase IV (KMG-IV): sequencing the most valuable type-strain genomes for metagenomic binning, comparative biology and taxonomic classification.</title>
        <authorList>
            <person name="Goeker M."/>
        </authorList>
    </citation>
    <scope>NUCLEOTIDE SEQUENCE [LARGE SCALE GENOMIC DNA]</scope>
    <source>
        <strain evidence="2 3">DSM 28650</strain>
    </source>
</reference>
<gene>
    <name evidence="2" type="ORF">J2Z44_000496</name>
</gene>
<dbReference type="InterPro" id="IPR045584">
    <property type="entry name" value="Pilin-like"/>
</dbReference>
<dbReference type="EMBL" id="JAGGLL010000003">
    <property type="protein sequence ID" value="MBP2020712.1"/>
    <property type="molecule type" value="Genomic_DNA"/>
</dbReference>